<keyword evidence="1" id="KW-0378">Hydrolase</keyword>
<dbReference type="Pfam" id="PF13976">
    <property type="entry name" value="gag_pre-integrs"/>
    <property type="match status" value="1"/>
</dbReference>
<dbReference type="SUPFAM" id="SSF53098">
    <property type="entry name" value="Ribonuclease H-like"/>
    <property type="match status" value="1"/>
</dbReference>
<evidence type="ECO:0000256" key="2">
    <source>
        <dbReference type="SAM" id="MobiDB-lite"/>
    </source>
</evidence>
<dbReference type="GO" id="GO:0004190">
    <property type="term" value="F:aspartic-type endopeptidase activity"/>
    <property type="evidence" value="ECO:0007669"/>
    <property type="project" value="UniProtKB-KW"/>
</dbReference>
<evidence type="ECO:0000313" key="4">
    <source>
        <dbReference type="EMBL" id="KAJ9565309.1"/>
    </source>
</evidence>
<keyword evidence="5" id="KW-1185">Reference proteome</keyword>
<gene>
    <name evidence="4" type="ORF">OSB04_001275</name>
</gene>
<feature type="compositionally biased region" description="Low complexity" evidence="2">
    <location>
        <begin position="794"/>
        <end position="815"/>
    </location>
</feature>
<dbReference type="InterPro" id="IPR001584">
    <property type="entry name" value="Integrase_cat-core"/>
</dbReference>
<dbReference type="InterPro" id="IPR012337">
    <property type="entry name" value="RNaseH-like_sf"/>
</dbReference>
<feature type="compositionally biased region" description="Polar residues" evidence="2">
    <location>
        <begin position="730"/>
        <end position="753"/>
    </location>
</feature>
<dbReference type="GO" id="GO:0015074">
    <property type="term" value="P:DNA integration"/>
    <property type="evidence" value="ECO:0007669"/>
    <property type="project" value="InterPro"/>
</dbReference>
<dbReference type="Pfam" id="PF07727">
    <property type="entry name" value="RVT_2"/>
    <property type="match status" value="1"/>
</dbReference>
<protein>
    <recommendedName>
        <fullName evidence="3">Integrase catalytic domain-containing protein</fullName>
    </recommendedName>
</protein>
<dbReference type="GO" id="GO:0003676">
    <property type="term" value="F:nucleic acid binding"/>
    <property type="evidence" value="ECO:0007669"/>
    <property type="project" value="InterPro"/>
</dbReference>
<proteinExistence type="predicted"/>
<feature type="compositionally biased region" description="Low complexity" evidence="2">
    <location>
        <begin position="226"/>
        <end position="245"/>
    </location>
</feature>
<feature type="compositionally biased region" description="Basic residues" evidence="2">
    <location>
        <begin position="209"/>
        <end position="223"/>
    </location>
</feature>
<dbReference type="InterPro" id="IPR025724">
    <property type="entry name" value="GAG-pre-integrase_dom"/>
</dbReference>
<dbReference type="InterPro" id="IPR054722">
    <property type="entry name" value="PolX-like_BBD"/>
</dbReference>
<feature type="region of interest" description="Disordered" evidence="2">
    <location>
        <begin position="175"/>
        <end position="286"/>
    </location>
</feature>
<feature type="compositionally biased region" description="Polar residues" evidence="2">
    <location>
        <begin position="820"/>
        <end position="830"/>
    </location>
</feature>
<dbReference type="PANTHER" id="PTHR11439:SF524">
    <property type="entry name" value="RNA-DIRECTED DNA POLYMERASE, PROTEIN KINASE RLK-PELLE-DLSV FAMILY"/>
    <property type="match status" value="1"/>
</dbReference>
<dbReference type="Pfam" id="PF22936">
    <property type="entry name" value="Pol_BBD"/>
    <property type="match status" value="1"/>
</dbReference>
<dbReference type="InterPro" id="IPR036397">
    <property type="entry name" value="RNaseH_sf"/>
</dbReference>
<feature type="compositionally biased region" description="Polar residues" evidence="2">
    <location>
        <begin position="192"/>
        <end position="202"/>
    </location>
</feature>
<keyword evidence="1" id="KW-0645">Protease</keyword>
<feature type="region of interest" description="Disordered" evidence="2">
    <location>
        <begin position="730"/>
        <end position="836"/>
    </location>
</feature>
<sequence length="1365" mass="153082">MLVLTLLSIILSHLRILPSRLLFGLVLMLLSFNGYMARYQMTFSTPLSNQIQPHNLHGTVYNKSFVTTNHLVPSISSNSFQRPAKKTSPVSAYCQALKMIADQLTNVGAPVSESRLVLQLVAGLTSAYDGVATIIQQTNPLPPFYQARSMLALEEARKNKQVEANASSPTALLASTISPQHQPTSDAIAKIGNSSTATNSPYRGSSRGRGGRQQRGGRGRGGRSNRGGYSWHQHGPYQWPQHWQWGPPPSPYPTSGWAPRGPTSPRPNSQGILGPRPQQAYYSQTPSSYAPTEIDAVFNTMSLNTPEDQWYMDTGATSHMTSNQGTLSNLFNLCTPHHITVGNGSSIPIKAYGQTKLSPPSPPFSLKNVCLVPNIIKNLISVRRFTKDNLVSIEFDPYGFCVKDLRTGINLMRCNSDGDLYPLPISVKSKVPTESAFLSVTSSVWHARLGHLGDNILNKLRSDRLITCSSVSSSCVCKSCQLGKQDKLPFFNSMSNSIAPFDIIHSDVWTSPVMSTSGHKYYLLFIDDFTNYVWTFPMTHKSQTFSYFILLRNYITNQFGRDIKSFQCDNGKEFNNRSFHQLCQQNGIHLRFSCPYTSSQNGKAERKIRTLNNMSRTLLFHGNVPTSFWPYSLHMATYLHNILPSKVINFSSPTTHLYHKIPSYEHLKIFGCLCFPHTSSPQHKLLPKSSLCVFLGYPSHHRGYLCYDLTNNRFIISRHVIFDESNFPFTSQNPTAPSPTHQNNTDSQQTPPSSHFHLFPNLMASPPTCGQPSIINPTPEQPQNHSAKQPTTHPNPSQTQPITPTTSSLHPSSLPSSPPQIQNRMTTRSQHGIHKPNPKYACMATNNISPLPKSHIDALRDPNWTKAMLDEYNSLIKNDTWELVPRPIDVNVIRCMWIFTHKFHANGSLERHKARLVCNGRSQQVGIDCTETFSPVVKPATIRLVLSIALSKNWDLHQLDVKNAFLHGHLRETVFIHQPPGFKSKKYPNHVCRLKRSLYGLKQAPRAWYQRFASFIASIGFSQSKSDTSLFILQKGTDTAYLLLYVDDIILTASSTSLRIAITSKLASEFAMKDLGELHYFLGISVSRNKQGLFLFQEKYAREILARANMSSCNSAHTPVDTHSKLSANSGPQVSDASQYRSLVGALQYLTFTRPEIPYVVQQVCLFIHDPREEHLHALRRILRYVKGTLSFGLQLYPSQSKSFIAYTDADWGGCPDTRRSTCGYCVFFGDSLISWSSKRQATVSRSSAEAEYRGIANAVSETCWLRNLLMELRLPIPKATLVYCDNVSAIYMSGNPVQHQRTKHVELDIHFVREKVARGLVRVLHVPSRYQYADIFTKGLPKVLFDDFRDSLHVRTSTVATTGD</sequence>
<feature type="domain" description="Integrase catalytic" evidence="3">
    <location>
        <begin position="496"/>
        <end position="661"/>
    </location>
</feature>
<dbReference type="Proteomes" id="UP001172457">
    <property type="component" value="Chromosome 1"/>
</dbReference>
<dbReference type="Pfam" id="PF00665">
    <property type="entry name" value="rve"/>
    <property type="match status" value="1"/>
</dbReference>
<feature type="compositionally biased region" description="Polar residues" evidence="2">
    <location>
        <begin position="175"/>
        <end position="185"/>
    </location>
</feature>
<dbReference type="InterPro" id="IPR057670">
    <property type="entry name" value="SH3_retrovirus"/>
</dbReference>
<dbReference type="EMBL" id="JARYMX010000001">
    <property type="protein sequence ID" value="KAJ9565309.1"/>
    <property type="molecule type" value="Genomic_DNA"/>
</dbReference>
<dbReference type="CDD" id="cd09272">
    <property type="entry name" value="RNase_HI_RT_Ty1"/>
    <property type="match status" value="1"/>
</dbReference>
<feature type="compositionally biased region" description="Polar residues" evidence="2">
    <location>
        <begin position="768"/>
        <end position="792"/>
    </location>
</feature>
<evidence type="ECO:0000313" key="5">
    <source>
        <dbReference type="Proteomes" id="UP001172457"/>
    </source>
</evidence>
<dbReference type="SUPFAM" id="SSF56672">
    <property type="entry name" value="DNA/RNA polymerases"/>
    <property type="match status" value="1"/>
</dbReference>
<dbReference type="Gene3D" id="3.30.420.10">
    <property type="entry name" value="Ribonuclease H-like superfamily/Ribonuclease H"/>
    <property type="match status" value="1"/>
</dbReference>
<organism evidence="4 5">
    <name type="scientific">Centaurea solstitialis</name>
    <name type="common">yellow star-thistle</name>
    <dbReference type="NCBI Taxonomy" id="347529"/>
    <lineage>
        <taxon>Eukaryota</taxon>
        <taxon>Viridiplantae</taxon>
        <taxon>Streptophyta</taxon>
        <taxon>Embryophyta</taxon>
        <taxon>Tracheophyta</taxon>
        <taxon>Spermatophyta</taxon>
        <taxon>Magnoliopsida</taxon>
        <taxon>eudicotyledons</taxon>
        <taxon>Gunneridae</taxon>
        <taxon>Pentapetalae</taxon>
        <taxon>asterids</taxon>
        <taxon>campanulids</taxon>
        <taxon>Asterales</taxon>
        <taxon>Asteraceae</taxon>
        <taxon>Carduoideae</taxon>
        <taxon>Cardueae</taxon>
        <taxon>Centaureinae</taxon>
        <taxon>Centaurea</taxon>
    </lineage>
</organism>
<accession>A0AA38WUC3</accession>
<evidence type="ECO:0000259" key="3">
    <source>
        <dbReference type="PROSITE" id="PS50994"/>
    </source>
</evidence>
<dbReference type="PROSITE" id="PS50994">
    <property type="entry name" value="INTEGRASE"/>
    <property type="match status" value="1"/>
</dbReference>
<dbReference type="Pfam" id="PF14223">
    <property type="entry name" value="Retrotran_gag_2"/>
    <property type="match status" value="1"/>
</dbReference>
<dbReference type="PANTHER" id="PTHR11439">
    <property type="entry name" value="GAG-POL-RELATED RETROTRANSPOSON"/>
    <property type="match status" value="1"/>
</dbReference>
<name>A0AA38WUC3_9ASTR</name>
<dbReference type="InterPro" id="IPR013103">
    <property type="entry name" value="RVT_2"/>
</dbReference>
<evidence type="ECO:0000256" key="1">
    <source>
        <dbReference type="ARBA" id="ARBA00022750"/>
    </source>
</evidence>
<dbReference type="InterPro" id="IPR043502">
    <property type="entry name" value="DNA/RNA_pol_sf"/>
</dbReference>
<reference evidence="4" key="1">
    <citation type="submission" date="2023-03" db="EMBL/GenBank/DDBJ databases">
        <title>Chromosome-scale reference genome and RAD-based genetic map of yellow starthistle (Centaurea solstitialis) reveal putative structural variation and QTLs associated with invader traits.</title>
        <authorList>
            <person name="Reatini B."/>
            <person name="Cang F.A."/>
            <person name="Jiang Q."/>
            <person name="Mckibben M.T.W."/>
            <person name="Barker M.S."/>
            <person name="Rieseberg L.H."/>
            <person name="Dlugosch K.M."/>
        </authorList>
    </citation>
    <scope>NUCLEOTIDE SEQUENCE</scope>
    <source>
        <strain evidence="4">CAN-66</strain>
        <tissue evidence="4">Leaf</tissue>
    </source>
</reference>
<comment type="caution">
    <text evidence="4">The sequence shown here is derived from an EMBL/GenBank/DDBJ whole genome shotgun (WGS) entry which is preliminary data.</text>
</comment>
<dbReference type="Pfam" id="PF25597">
    <property type="entry name" value="SH3_retrovirus"/>
    <property type="match status" value="1"/>
</dbReference>
<keyword evidence="1" id="KW-0064">Aspartyl protease</keyword>